<accession>A0AAV5HSQ0</accession>
<dbReference type="EMBL" id="BPVZ01000005">
    <property type="protein sequence ID" value="GKU91853.1"/>
    <property type="molecule type" value="Genomic_DNA"/>
</dbReference>
<dbReference type="PANTHER" id="PTHR46836">
    <property type="entry name" value="AFADIN"/>
    <property type="match status" value="1"/>
</dbReference>
<gene>
    <name evidence="1" type="ORF">SLEP1_g5666</name>
</gene>
<reference evidence="1 2" key="1">
    <citation type="journal article" date="2021" name="Commun. Biol.">
        <title>The genome of Shorea leprosula (Dipterocarpaceae) highlights the ecological relevance of drought in aseasonal tropical rainforests.</title>
        <authorList>
            <person name="Ng K.K.S."/>
            <person name="Kobayashi M.J."/>
            <person name="Fawcett J.A."/>
            <person name="Hatakeyama M."/>
            <person name="Paape T."/>
            <person name="Ng C.H."/>
            <person name="Ang C.C."/>
            <person name="Tnah L.H."/>
            <person name="Lee C.T."/>
            <person name="Nishiyama T."/>
            <person name="Sese J."/>
            <person name="O'Brien M.J."/>
            <person name="Copetti D."/>
            <person name="Mohd Noor M.I."/>
            <person name="Ong R.C."/>
            <person name="Putra M."/>
            <person name="Sireger I.Z."/>
            <person name="Indrioko S."/>
            <person name="Kosugi Y."/>
            <person name="Izuno A."/>
            <person name="Isagi Y."/>
            <person name="Lee S.L."/>
            <person name="Shimizu K.K."/>
        </authorList>
    </citation>
    <scope>NUCLEOTIDE SEQUENCE [LARGE SCALE GENOMIC DNA]</scope>
    <source>
        <strain evidence="1">214</strain>
    </source>
</reference>
<keyword evidence="2" id="KW-1185">Reference proteome</keyword>
<sequence>MENKQPYKKQKQQRVLSDNYLHKVASIGVWEKRSSSENHPFRFSIEDQKELKGVFQVIELPEGDSCSDLSGEKGKVDLRLSELKVPFLRENFIDAKCVPMEMELQTPKEVCNGESGGGIMDSKEDYFQNNVQVALSCLPSGCVGFSNSILSCASGRVSTESWPHELDCFSTVPKLKSNFEAFPFYGKIVVLKPNPGKAEDAAKFSPLSTSFGDFHFGDRKGRGLHCHDKGKNLVNDMKPVQKWSSIYYPGRSYMAETAKKQISERWRMTKEFQDGLDSGNRGRSRTLGEMLAMSDYESNPEHSYDKLGEQRLGNRSNPNDKCRYLHRHDNLCMTMTPRFAINWASQNIRKQNFSAKNCSKTRNSGSGCMQSQGVPYLEPENKHLIDGNYVIQNKVKNSIEKNDLSGQHSVASELSRHDVLFSSNHVTREAWLMHKDQKNEINDGNLSGQNSVVSKSFISNCASGHMVSDKVADENMVVDKSSGNHNEHNSYVLETSSQRGVGWGAGSTTMVGFLELWTLLVNQEKEARNLRN</sequence>
<name>A0AAV5HSQ0_9ROSI</name>
<protein>
    <submittedName>
        <fullName evidence="1">Uncharacterized protein</fullName>
    </submittedName>
</protein>
<organism evidence="1 2">
    <name type="scientific">Rubroshorea leprosula</name>
    <dbReference type="NCBI Taxonomy" id="152421"/>
    <lineage>
        <taxon>Eukaryota</taxon>
        <taxon>Viridiplantae</taxon>
        <taxon>Streptophyta</taxon>
        <taxon>Embryophyta</taxon>
        <taxon>Tracheophyta</taxon>
        <taxon>Spermatophyta</taxon>
        <taxon>Magnoliopsida</taxon>
        <taxon>eudicotyledons</taxon>
        <taxon>Gunneridae</taxon>
        <taxon>Pentapetalae</taxon>
        <taxon>rosids</taxon>
        <taxon>malvids</taxon>
        <taxon>Malvales</taxon>
        <taxon>Dipterocarpaceae</taxon>
        <taxon>Rubroshorea</taxon>
    </lineage>
</organism>
<evidence type="ECO:0000313" key="1">
    <source>
        <dbReference type="EMBL" id="GKU91853.1"/>
    </source>
</evidence>
<dbReference type="AlphaFoldDB" id="A0AAV5HSQ0"/>
<comment type="caution">
    <text evidence="1">The sequence shown here is derived from an EMBL/GenBank/DDBJ whole genome shotgun (WGS) entry which is preliminary data.</text>
</comment>
<evidence type="ECO:0000313" key="2">
    <source>
        <dbReference type="Proteomes" id="UP001054252"/>
    </source>
</evidence>
<dbReference type="Proteomes" id="UP001054252">
    <property type="component" value="Unassembled WGS sequence"/>
</dbReference>
<dbReference type="PANTHER" id="PTHR46836:SF7">
    <property type="entry name" value="PHOSPHATIDYLINOSITOL N-ACETYGLUCOSAMINLYTRANSFERASE SUBUNIT P-LIKE PROTEIN"/>
    <property type="match status" value="1"/>
</dbReference>
<proteinExistence type="predicted"/>